<dbReference type="AlphaFoldDB" id="A0A9C6VZ69"/>
<feature type="compositionally biased region" description="Basic and acidic residues" evidence="1">
    <location>
        <begin position="454"/>
        <end position="468"/>
    </location>
</feature>
<dbReference type="Proteomes" id="UP000835206">
    <property type="component" value="Chromosome 5"/>
</dbReference>
<name>A0A9C6VZ69_BOMTE</name>
<dbReference type="GeneID" id="100644883"/>
<sequence length="675" mass="78446">MIFTIQQFSDLVVTSIADVSSVNCMCCVTLLNQKTKFTESTTSVRRKRLSRHCIYRHCSGLVCARKLVKRRKNRQHCVHLRVSQQAISDYWKMCDKSVHGENNINETKIYQENTGGKEKTMKITHEYKEEISKKHDKYAAEEIGKDIVLKSECKSLYVYPNKPCSDCSISPLSLQIAKTTHEESEIRKSSSFKHICDSNTKKFLMYMQEDTSSALERKSSSCRTSKIDTSHERSKKTSSEKCSPSGTSFGETTNTDDYMNSILYYDIQKNCASTAKKKSSKNCLKIEKDIELKLTAEAEIKNTVKISSHQESDVDRIKSNFSDNTRAYSLKQKQKYNSKHPINKSTTKLQKKLPCRNIEIISGMQQKDTYPVSWYKNTVYQRKLPKCPCQSCYCDAKARNYNDSQWSSSKKQSFSHLQPYSSFQSRYNTLSMNLQPQRNNSPYECPRMKKKIDSRADYKFSPSHETRSSKFKPQSMQYKEKPTLVIFKNRRSNRSRNSTNSLYSSSTTSTSTIKRPVHDNLVTSQHSTYKSSRYTMPSSNQYKHNKNRTKIDTTSPLSSSSSLLSSKQFHSWTALPRNAVYHKQEPISSSSCTDIHRWRRRYPETKKRTSSYLSSTTCSCSFSSLSTFRDYCLEESEKEARQIKKSRRKPRFSAQKKKLIYRDERHVRWNIKNMY</sequence>
<protein>
    <submittedName>
        <fullName evidence="3">Uncharacterized protein LOC100644883</fullName>
    </submittedName>
</protein>
<evidence type="ECO:0000256" key="1">
    <source>
        <dbReference type="SAM" id="MobiDB-lite"/>
    </source>
</evidence>
<reference evidence="3" key="1">
    <citation type="submission" date="2025-08" db="UniProtKB">
        <authorList>
            <consortium name="RefSeq"/>
        </authorList>
    </citation>
    <scope>IDENTIFICATION</scope>
</reference>
<dbReference type="KEGG" id="bter:100644883"/>
<accession>A0A9C6VZ69</accession>
<dbReference type="RefSeq" id="XP_048261974.1">
    <property type="nucleotide sequence ID" value="XM_048406017.1"/>
</dbReference>
<feature type="compositionally biased region" description="Low complexity" evidence="1">
    <location>
        <begin position="495"/>
        <end position="512"/>
    </location>
</feature>
<gene>
    <name evidence="3" type="primary">LOC100644883</name>
</gene>
<feature type="compositionally biased region" description="Basic and acidic residues" evidence="1">
    <location>
        <begin position="215"/>
        <end position="239"/>
    </location>
</feature>
<feature type="compositionally biased region" description="Polar residues" evidence="1">
    <location>
        <begin position="240"/>
        <end position="250"/>
    </location>
</feature>
<dbReference type="OrthoDB" id="7647997at2759"/>
<evidence type="ECO:0000313" key="3">
    <source>
        <dbReference type="RefSeq" id="XP_048261974.1"/>
    </source>
</evidence>
<feature type="compositionally biased region" description="Polar residues" evidence="1">
    <location>
        <begin position="521"/>
        <end position="542"/>
    </location>
</feature>
<proteinExistence type="predicted"/>
<feature type="region of interest" description="Disordered" evidence="1">
    <location>
        <begin position="215"/>
        <end position="250"/>
    </location>
</feature>
<evidence type="ECO:0000313" key="2">
    <source>
        <dbReference type="Proteomes" id="UP000835206"/>
    </source>
</evidence>
<organism evidence="2 3">
    <name type="scientific">Bombus terrestris</name>
    <name type="common">Buff-tailed bumblebee</name>
    <name type="synonym">Apis terrestris</name>
    <dbReference type="NCBI Taxonomy" id="30195"/>
    <lineage>
        <taxon>Eukaryota</taxon>
        <taxon>Metazoa</taxon>
        <taxon>Ecdysozoa</taxon>
        <taxon>Arthropoda</taxon>
        <taxon>Hexapoda</taxon>
        <taxon>Insecta</taxon>
        <taxon>Pterygota</taxon>
        <taxon>Neoptera</taxon>
        <taxon>Endopterygota</taxon>
        <taxon>Hymenoptera</taxon>
        <taxon>Apocrita</taxon>
        <taxon>Aculeata</taxon>
        <taxon>Apoidea</taxon>
        <taxon>Anthophila</taxon>
        <taxon>Apidae</taxon>
        <taxon>Bombus</taxon>
        <taxon>Bombus</taxon>
    </lineage>
</organism>
<feature type="region of interest" description="Disordered" evidence="1">
    <location>
        <begin position="454"/>
        <end position="560"/>
    </location>
</feature>
<keyword evidence="2" id="KW-1185">Reference proteome</keyword>